<dbReference type="Proteomes" id="UP000532866">
    <property type="component" value="Unassembled WGS sequence"/>
</dbReference>
<dbReference type="RefSeq" id="WP_185372928.1">
    <property type="nucleotide sequence ID" value="NZ_JAARNB010000001.1"/>
</dbReference>
<proteinExistence type="predicted"/>
<sequence length="87" mass="10129">MRPIEFRAWDETEKRWLNIDEFFIFYDGTIFLVTWLDDSVYDDAVTLDRAGENIKLVQYTGLKDKKGNKIFGNIHDNPELLEGGAAE</sequence>
<dbReference type="Gene3D" id="2.30.30.290">
    <property type="entry name" value="YopX-like domains"/>
    <property type="match status" value="1"/>
</dbReference>
<organism evidence="2 3">
    <name type="scientific">Listeria booriae</name>
    <dbReference type="NCBI Taxonomy" id="1552123"/>
    <lineage>
        <taxon>Bacteria</taxon>
        <taxon>Bacillati</taxon>
        <taxon>Bacillota</taxon>
        <taxon>Bacilli</taxon>
        <taxon>Bacillales</taxon>
        <taxon>Listeriaceae</taxon>
        <taxon>Listeria</taxon>
    </lineage>
</organism>
<reference evidence="2 3" key="1">
    <citation type="submission" date="2020-03" db="EMBL/GenBank/DDBJ databases">
        <title>Soil Listeria distribution.</title>
        <authorList>
            <person name="Liao J."/>
            <person name="Wiedmann M."/>
        </authorList>
    </citation>
    <scope>NUCLEOTIDE SEQUENCE [LARGE SCALE GENOMIC DNA]</scope>
    <source>
        <strain evidence="2 3">FSL L7-1833</strain>
    </source>
</reference>
<dbReference type="InterPro" id="IPR023385">
    <property type="entry name" value="YopX-like_C"/>
</dbReference>
<dbReference type="EMBL" id="JAAROL010000001">
    <property type="protein sequence ID" value="MBC1331086.1"/>
    <property type="molecule type" value="Genomic_DNA"/>
</dbReference>
<feature type="domain" description="YopX protein" evidence="1">
    <location>
        <begin position="5"/>
        <end position="71"/>
    </location>
</feature>
<evidence type="ECO:0000259" key="1">
    <source>
        <dbReference type="Pfam" id="PF09643"/>
    </source>
</evidence>
<gene>
    <name evidence="2" type="ORF">HB759_03895</name>
</gene>
<comment type="caution">
    <text evidence="2">The sequence shown here is derived from an EMBL/GenBank/DDBJ whole genome shotgun (WGS) entry which is preliminary data.</text>
</comment>
<dbReference type="Pfam" id="PF09643">
    <property type="entry name" value="YopX"/>
    <property type="match status" value="1"/>
</dbReference>
<protein>
    <recommendedName>
        <fullName evidence="1">YopX protein domain-containing protein</fullName>
    </recommendedName>
</protein>
<dbReference type="AlphaFoldDB" id="A0A7X0TNP1"/>
<accession>A0A7X0TNP1</accession>
<name>A0A7X0TNP1_9LIST</name>
<evidence type="ECO:0000313" key="3">
    <source>
        <dbReference type="Proteomes" id="UP000532866"/>
    </source>
</evidence>
<dbReference type="InterPro" id="IPR019096">
    <property type="entry name" value="YopX_protein"/>
</dbReference>
<evidence type="ECO:0000313" key="2">
    <source>
        <dbReference type="EMBL" id="MBC1331086.1"/>
    </source>
</evidence>
<dbReference type="SUPFAM" id="SSF159006">
    <property type="entry name" value="YopX-like"/>
    <property type="match status" value="1"/>
</dbReference>